<keyword evidence="11" id="KW-0812">Transmembrane</keyword>
<keyword evidence="15" id="KW-1185">Reference proteome</keyword>
<feature type="repeat" description="ANK" evidence="9">
    <location>
        <begin position="102"/>
        <end position="134"/>
    </location>
</feature>
<keyword evidence="11" id="KW-1133">Transmembrane helix</keyword>
<dbReference type="InterPro" id="IPR040745">
    <property type="entry name" value="Ankyrin_UPA"/>
</dbReference>
<feature type="repeat" description="ANK" evidence="9">
    <location>
        <begin position="593"/>
        <end position="625"/>
    </location>
</feature>
<feature type="repeat" description="ANK" evidence="9">
    <location>
        <begin position="428"/>
        <end position="460"/>
    </location>
</feature>
<dbReference type="PANTHER" id="PTHR24123:SF71">
    <property type="entry name" value="ANKYRIN 1, ERYTHROCYTIC A ISOFORM X1"/>
    <property type="match status" value="1"/>
</dbReference>
<comment type="caution">
    <text evidence="14">The sequence shown here is derived from an EMBL/GenBank/DDBJ whole genome shotgun (WGS) entry which is preliminary data.</text>
</comment>
<evidence type="ECO:0000256" key="6">
    <source>
        <dbReference type="ARBA" id="ARBA00023043"/>
    </source>
</evidence>
<feature type="repeat" description="ANK" evidence="9">
    <location>
        <begin position="395"/>
        <end position="427"/>
    </location>
</feature>
<dbReference type="SMART" id="SM00005">
    <property type="entry name" value="DEATH"/>
    <property type="match status" value="1"/>
</dbReference>
<evidence type="ECO:0000259" key="13">
    <source>
        <dbReference type="PROSITE" id="PS51145"/>
    </source>
</evidence>
<evidence type="ECO:0000256" key="5">
    <source>
        <dbReference type="ARBA" id="ARBA00022737"/>
    </source>
</evidence>
<feature type="compositionally biased region" description="Gly residues" evidence="10">
    <location>
        <begin position="1505"/>
        <end position="1517"/>
    </location>
</feature>
<dbReference type="PROSITE" id="PS50088">
    <property type="entry name" value="ANK_REPEAT"/>
    <property type="match status" value="17"/>
</dbReference>
<feature type="region of interest" description="Disordered" evidence="10">
    <location>
        <begin position="1535"/>
        <end position="1558"/>
    </location>
</feature>
<evidence type="ECO:0000256" key="1">
    <source>
        <dbReference type="ARBA" id="ARBA00004245"/>
    </source>
</evidence>
<evidence type="ECO:0000256" key="10">
    <source>
        <dbReference type="SAM" id="MobiDB-lite"/>
    </source>
</evidence>
<dbReference type="Pfam" id="PF00023">
    <property type="entry name" value="Ank"/>
    <property type="match status" value="5"/>
</dbReference>
<feature type="repeat" description="ANK" evidence="9">
    <location>
        <begin position="329"/>
        <end position="361"/>
    </location>
</feature>
<dbReference type="FunFam" id="2.60.220.30:FF:000002">
    <property type="entry name" value="Ankyrin-3 isoform 2"/>
    <property type="match status" value="1"/>
</dbReference>
<dbReference type="PROSITE" id="PS50297">
    <property type="entry name" value="ANK_REP_REGION"/>
    <property type="match status" value="17"/>
</dbReference>
<feature type="repeat" description="ANK" evidence="9">
    <location>
        <begin position="263"/>
        <end position="295"/>
    </location>
</feature>
<feature type="repeat" description="ANK" evidence="9">
    <location>
        <begin position="296"/>
        <end position="328"/>
    </location>
</feature>
<evidence type="ECO:0000256" key="9">
    <source>
        <dbReference type="PROSITE-ProRule" id="PRU00023"/>
    </source>
</evidence>
<dbReference type="FunFam" id="1.25.40.20:FF:000002">
    <property type="entry name" value="Ankyrin-2 isoform 2"/>
    <property type="match status" value="1"/>
</dbReference>
<evidence type="ECO:0000313" key="15">
    <source>
        <dbReference type="Proteomes" id="UP000290572"/>
    </source>
</evidence>
<evidence type="ECO:0000256" key="2">
    <source>
        <dbReference type="ARBA" id="ARBA00004370"/>
    </source>
</evidence>
<dbReference type="InterPro" id="IPR000488">
    <property type="entry name" value="Death_dom"/>
</dbReference>
<dbReference type="EMBL" id="QBIY01011567">
    <property type="protein sequence ID" value="RXN30611.1"/>
    <property type="molecule type" value="Genomic_DNA"/>
</dbReference>
<keyword evidence="7 11" id="KW-0472">Membrane</keyword>
<dbReference type="Gene3D" id="1.25.40.20">
    <property type="entry name" value="Ankyrin repeat-containing domain"/>
    <property type="match status" value="3"/>
</dbReference>
<dbReference type="InterPro" id="IPR011029">
    <property type="entry name" value="DEATH-like_dom_sf"/>
</dbReference>
<dbReference type="InterPro" id="IPR036770">
    <property type="entry name" value="Ankyrin_rpt-contain_sf"/>
</dbReference>
<dbReference type="Gene3D" id="2.60.40.2660">
    <property type="match status" value="1"/>
</dbReference>
<keyword evidence="4" id="KW-0597">Phosphoprotein</keyword>
<feature type="repeat" description="ANK" evidence="9">
    <location>
        <begin position="135"/>
        <end position="159"/>
    </location>
</feature>
<feature type="repeat" description="ANK" evidence="9">
    <location>
        <begin position="527"/>
        <end position="559"/>
    </location>
</feature>
<feature type="repeat" description="ANK" evidence="9">
    <location>
        <begin position="494"/>
        <end position="526"/>
    </location>
</feature>
<feature type="repeat" description="ANK" evidence="9">
    <location>
        <begin position="461"/>
        <end position="493"/>
    </location>
</feature>
<dbReference type="PROSITE" id="PS51145">
    <property type="entry name" value="ZU5"/>
    <property type="match status" value="2"/>
</dbReference>
<dbReference type="PROSITE" id="PS50017">
    <property type="entry name" value="DEATH_DOMAIN"/>
    <property type="match status" value="1"/>
</dbReference>
<dbReference type="Pfam" id="PF13637">
    <property type="entry name" value="Ank_4"/>
    <property type="match status" value="1"/>
</dbReference>
<dbReference type="STRING" id="84645.A0A498NBP4"/>
<keyword evidence="5" id="KW-0677">Repeat</keyword>
<feature type="repeat" description="ANK" evidence="9">
    <location>
        <begin position="69"/>
        <end position="101"/>
    </location>
</feature>
<feature type="transmembrane region" description="Helical" evidence="11">
    <location>
        <begin position="1672"/>
        <end position="1691"/>
    </location>
</feature>
<feature type="repeat" description="ANK" evidence="9">
    <location>
        <begin position="560"/>
        <end position="592"/>
    </location>
</feature>
<evidence type="ECO:0000256" key="4">
    <source>
        <dbReference type="ARBA" id="ARBA00022553"/>
    </source>
</evidence>
<accession>A0A498NBP4</accession>
<keyword evidence="3" id="KW-0963">Cytoplasm</keyword>
<dbReference type="SMART" id="SM00218">
    <property type="entry name" value="ZU5"/>
    <property type="match status" value="1"/>
</dbReference>
<evidence type="ECO:0000256" key="8">
    <source>
        <dbReference type="ARBA" id="ARBA00023212"/>
    </source>
</evidence>
<feature type="repeat" description="ANK" evidence="9">
    <location>
        <begin position="197"/>
        <end position="229"/>
    </location>
</feature>
<feature type="domain" description="ZU5" evidence="13">
    <location>
        <begin position="779"/>
        <end position="934"/>
    </location>
</feature>
<reference evidence="14 15" key="1">
    <citation type="submission" date="2018-03" db="EMBL/GenBank/DDBJ databases">
        <title>Draft genome sequence of Rohu Carp (Labeo rohita).</title>
        <authorList>
            <person name="Das P."/>
            <person name="Kushwaha B."/>
            <person name="Joshi C.G."/>
            <person name="Kumar D."/>
            <person name="Nagpure N.S."/>
            <person name="Sahoo L."/>
            <person name="Das S.P."/>
            <person name="Bit A."/>
            <person name="Patnaik S."/>
            <person name="Meher P.K."/>
            <person name="Jayasankar P."/>
            <person name="Koringa P.G."/>
            <person name="Patel N.V."/>
            <person name="Hinsu A.T."/>
            <person name="Kumar R."/>
            <person name="Pandey M."/>
            <person name="Agarwal S."/>
            <person name="Srivastava S."/>
            <person name="Singh M."/>
            <person name="Iquebal M.A."/>
            <person name="Jaiswal S."/>
            <person name="Angadi U.B."/>
            <person name="Kumar N."/>
            <person name="Raza M."/>
            <person name="Shah T.M."/>
            <person name="Rai A."/>
            <person name="Jena J.K."/>
        </authorList>
    </citation>
    <scope>NUCLEOTIDE SEQUENCE [LARGE SCALE GENOMIC DNA]</scope>
    <source>
        <strain evidence="14">DASCIFA01</strain>
        <tissue evidence="14">Testis</tissue>
    </source>
</reference>
<protein>
    <submittedName>
        <fullName evidence="14">Ankyrin-1-like isoform X2</fullName>
    </submittedName>
</protein>
<feature type="compositionally biased region" description="Basic and acidic residues" evidence="10">
    <location>
        <begin position="1545"/>
        <end position="1554"/>
    </location>
</feature>
<dbReference type="FunFam" id="2.60.40.2660:FF:000002">
    <property type="entry name" value="Ankyrin-1 isoform B"/>
    <property type="match status" value="1"/>
</dbReference>
<feature type="domain" description="Death" evidence="12">
    <location>
        <begin position="1264"/>
        <end position="1331"/>
    </location>
</feature>
<dbReference type="Gene3D" id="1.10.533.10">
    <property type="entry name" value="Death Domain, Fas"/>
    <property type="match status" value="1"/>
</dbReference>
<evidence type="ECO:0000256" key="11">
    <source>
        <dbReference type="SAM" id="Phobius"/>
    </source>
</evidence>
<dbReference type="Pfam" id="PF12796">
    <property type="entry name" value="Ank_2"/>
    <property type="match status" value="5"/>
</dbReference>
<keyword evidence="6 9" id="KW-0040">ANK repeat</keyword>
<dbReference type="InterPro" id="IPR000906">
    <property type="entry name" value="ZU5_dom"/>
</dbReference>
<dbReference type="GO" id="GO:0005856">
    <property type="term" value="C:cytoskeleton"/>
    <property type="evidence" value="ECO:0007669"/>
    <property type="project" value="UniProtKB-SubCell"/>
</dbReference>
<name>A0A498NBP4_LABRO</name>
<dbReference type="Gene3D" id="2.60.220.30">
    <property type="match status" value="2"/>
</dbReference>
<keyword evidence="16" id="KW-1267">Proteomics identification</keyword>
<dbReference type="InterPro" id="IPR002110">
    <property type="entry name" value="Ankyrin_rpt"/>
</dbReference>
<organism evidence="14 15">
    <name type="scientific">Labeo rohita</name>
    <name type="common">Indian major carp</name>
    <name type="synonym">Cyprinus rohita</name>
    <dbReference type="NCBI Taxonomy" id="84645"/>
    <lineage>
        <taxon>Eukaryota</taxon>
        <taxon>Metazoa</taxon>
        <taxon>Chordata</taxon>
        <taxon>Craniata</taxon>
        <taxon>Vertebrata</taxon>
        <taxon>Euteleostomi</taxon>
        <taxon>Actinopterygii</taxon>
        <taxon>Neopterygii</taxon>
        <taxon>Teleostei</taxon>
        <taxon>Ostariophysi</taxon>
        <taxon>Cypriniformes</taxon>
        <taxon>Cyprinidae</taxon>
        <taxon>Labeoninae</taxon>
        <taxon>Labeonini</taxon>
        <taxon>Labeo</taxon>
    </lineage>
</organism>
<evidence type="ECO:0000256" key="7">
    <source>
        <dbReference type="ARBA" id="ARBA00023136"/>
    </source>
</evidence>
<dbReference type="SMART" id="SM00248">
    <property type="entry name" value="ANK"/>
    <property type="match status" value="18"/>
</dbReference>
<proteinExistence type="evidence at protein level"/>
<keyword evidence="8" id="KW-0206">Cytoskeleton</keyword>
<dbReference type="Proteomes" id="UP000290572">
    <property type="component" value="Unassembled WGS sequence"/>
</dbReference>
<evidence type="ECO:0007829" key="16">
    <source>
        <dbReference type="PeptideAtlas" id="A0A498NBP4"/>
    </source>
</evidence>
<feature type="repeat" description="ANK" evidence="9">
    <location>
        <begin position="230"/>
        <end position="262"/>
    </location>
</feature>
<dbReference type="Pfam" id="PF17809">
    <property type="entry name" value="UPA_2"/>
    <property type="match status" value="1"/>
</dbReference>
<dbReference type="SUPFAM" id="SSF47986">
    <property type="entry name" value="DEATH domain"/>
    <property type="match status" value="1"/>
</dbReference>
<dbReference type="PRINTS" id="PR01415">
    <property type="entry name" value="ANKYRIN"/>
</dbReference>
<dbReference type="Pfam" id="PF00791">
    <property type="entry name" value="ZU5"/>
    <property type="match status" value="1"/>
</dbReference>
<feature type="compositionally biased region" description="Polar residues" evidence="10">
    <location>
        <begin position="756"/>
        <end position="770"/>
    </location>
</feature>
<dbReference type="SUPFAM" id="SSF48403">
    <property type="entry name" value="Ankyrin repeat"/>
    <property type="match status" value="2"/>
</dbReference>
<evidence type="ECO:0000313" key="14">
    <source>
        <dbReference type="EMBL" id="RXN30611.1"/>
    </source>
</evidence>
<evidence type="ECO:0000259" key="12">
    <source>
        <dbReference type="PROSITE" id="PS50017"/>
    </source>
</evidence>
<dbReference type="GO" id="GO:0016020">
    <property type="term" value="C:membrane"/>
    <property type="evidence" value="ECO:0007669"/>
    <property type="project" value="UniProtKB-SubCell"/>
</dbReference>
<sequence>MADAATSFLRAARSGNLEKALDHIKNGIDINTANQNGLNGLHLASKEGHVKMVLELLHHGIVLETTTKKGNTALHIAALAGQEQVVTELVNYGANVNAQSQKGFTPLYMAAQENHLEVVKFLLDNGANQTIPTEDGFTPLAVALQQGHENVVALLINHGTKGKVRLPALHIAARNDDTRTAAVLLQNDPNPDVLSKTGFTPLHIAAHYENLNVAQLLLNRGADVNFTPKNGITPLHIASRRGNVIMVRLLLDRGAKIDAKTKDELTPLHCAARNGHVRIIEILLDQGAPIQAKTKNGLSPIHMAAQGDHLDCIRQLLQYNAEIDDITLDHLTPLHVAAHCGHHRVAKVLLDKGAKPNTRALDDQTPLHCAARMGHNEMVKLLLEHKANPNSTTTAGHTPLHIASREGHTQTASILLDMNAQLTKMTKKGFTPLHVAAKYGKVDVAVLLLERGANPNAAGKVGLTPLHVAVHHNNLDVVNLLLSKGGSPHSSARNGYTPLHIASKQNQVEVASSLLQHGASANAESLQGVTPLHLASQEGQPDMVLLLISKQANVNLGNKSGLTPLHLVAQEGHVGIADILVKHGASVYAATRMGYTPLHVACHYGNIKMVKFLLQQQANVNCKTRNGTSALAIAKRLGYISVIDVLKLVTEETVTMTTTEKHRMSFPETVDEILDVSEDEGEELLGNEGARYLKMEDIKDHDEDFLSPKNVLENHSPAIPRIPCVSPETVMLKEHEMDQQHTPLPLPKEYDEDSLIPSSPATETSDNVSPVASPIHTGFLVSFMVDARGGSMRGSRHNGLRVIIPPRTCAAPTRITCRLVKPQKLATPPPLVEGEGLASRIISLGPAGMQFLGPVIVEIPHFAALGRGDRELVVLRSENGSVWKEHRNRYGDEVLETILNGMDEDLESQEELGKKRIRRIISTDFPLYFAVVSRIQQENDLIGPEGGYLSSKLVPMVQASFPETAVTKRVRLGLQAQPVPDELVAKLLGNQATFSPVVTVEPRRRKFHRPIGLRIPLPPSWRESPRDAGEGDTTSLRLLCSVIGGTAPAQWEDITGTTKLIYANDCASFTTNVSARFWLADCPRTAEAVSFANLLYRELSAVPYMAKFVVFAKMNEAREGRLRCYCMTDDKMDKTLEQHENFTEVARSRDIEVMEGMPLYLECSGNLVPIRKAAQQPRCFSFQAFRDNRLPVSVKVRDSSKDPSGFLSFLRKSTKYEDNQHVLCNLNVTMPPCIKIIGSDERRRTLTPLALRERYSALNEPAMELGRELQFNVDEINKIRVENPNSLLEQSSTLLNLWAAREGKRAKMDSLYVALKSIDRVDIVNMLEGQGPPTGYGLVVQEELVSPASMQYSLPSPLGNEPYWQEVSSMECAPIATTEEDTLMEMSEVQVWPSGNSPSIVAVEDSSLECSNADDSEALLNRSLGHSRSGTPGTNGPVGLGAQGGLSGSIELLEDQSIGADSDYSAAGMLCLSEGVNINALDRGQGSERSEGTVGQEVNNIKDGSSGGLGEGGGGDGTNVEDSISLISGQQRVYARMSESPGLRRRADPGDDRLSSGSFLSYLQDQGAPGWHSAPEPTQNRVGSLQCSLPRQAMESMMSSVRAAVDCDSKQSCLGQEALIEPVRDMGHSEIIHGHYQGTQPFEKGLGFPHRTANIRGWEDMRLRGQSDRRTMWAMVTELLFSFVLLAFMVISCQNVLHIASSSVRSVLAYIHTQLDRELGENEGVTDEEESVTTRIVRRRVILKGDEAEDLPGQQVSEEQFTDEHGNIVTKKIVRKVVRRGKGEEGGQELIIEGLPQDINEPDVDGEQYMSYAVLGRDSKVGF</sequence>
<dbReference type="InterPro" id="IPR051165">
    <property type="entry name" value="Multifunctional_ANK_Repeat"/>
</dbReference>
<dbReference type="GO" id="GO:0007165">
    <property type="term" value="P:signal transduction"/>
    <property type="evidence" value="ECO:0007669"/>
    <property type="project" value="InterPro"/>
</dbReference>
<comment type="subcellular location">
    <subcellularLocation>
        <location evidence="1">Cytoplasm</location>
        <location evidence="1">Cytoskeleton</location>
    </subcellularLocation>
    <subcellularLocation>
        <location evidence="2">Membrane</location>
    </subcellularLocation>
</comment>
<dbReference type="PANTHER" id="PTHR24123">
    <property type="entry name" value="ANKYRIN REPEAT-CONTAINING"/>
    <property type="match status" value="1"/>
</dbReference>
<dbReference type="FunFam" id="1.25.40.20:FF:000003">
    <property type="entry name" value="Ankyrin, isoform B"/>
    <property type="match status" value="1"/>
</dbReference>
<feature type="repeat" description="ANK" evidence="9">
    <location>
        <begin position="362"/>
        <end position="394"/>
    </location>
</feature>
<evidence type="ECO:0000256" key="3">
    <source>
        <dbReference type="ARBA" id="ARBA00022490"/>
    </source>
</evidence>
<dbReference type="Pfam" id="PF00531">
    <property type="entry name" value="Death"/>
    <property type="match status" value="1"/>
</dbReference>
<feature type="region of interest" description="Disordered" evidence="10">
    <location>
        <begin position="737"/>
        <end position="770"/>
    </location>
</feature>
<dbReference type="FunFam" id="2.60.220.30:FF:000001">
    <property type="entry name" value="Ankyrin-3 isoform 2"/>
    <property type="match status" value="1"/>
</dbReference>
<gene>
    <name evidence="14" type="ORF">ROHU_017658</name>
</gene>
<feature type="domain" description="ZU5" evidence="13">
    <location>
        <begin position="936"/>
        <end position="1082"/>
    </location>
</feature>
<feature type="region of interest" description="Disordered" evidence="10">
    <location>
        <begin position="1483"/>
        <end position="1522"/>
    </location>
</feature>
<feature type="repeat" description="ANK" evidence="9">
    <location>
        <begin position="36"/>
        <end position="68"/>
    </location>
</feature>